<gene>
    <name evidence="1" type="ORF">UA74_14760</name>
</gene>
<reference evidence="2" key="1">
    <citation type="submission" date="2016-06" db="EMBL/GenBank/DDBJ databases">
        <title>Complete genome sequence of Actinoalloteichus fjordicus DSM 46855 (=ADI127-17), type strain of the new species Actinoalloteichus fjordicus.</title>
        <authorList>
            <person name="Ruckert C."/>
            <person name="Nouioui I."/>
            <person name="Willmese J."/>
            <person name="van Wezel G."/>
            <person name="Klenk H.-P."/>
            <person name="Kalinowski J."/>
            <person name="Zotchev S.B."/>
        </authorList>
    </citation>
    <scope>NUCLEOTIDE SEQUENCE [LARGE SCALE GENOMIC DNA]</scope>
    <source>
        <strain evidence="2">ADI127-7</strain>
    </source>
</reference>
<dbReference type="EMBL" id="CP016076">
    <property type="protein sequence ID" value="APU15008.1"/>
    <property type="molecule type" value="Genomic_DNA"/>
</dbReference>
<sequence length="42" mass="4791">MTHAHGIEIERLGHVEPTVRLPEFGAPLLGLARDFMHNRHYA</sequence>
<dbReference type="KEGG" id="acad:UA74_14760"/>
<keyword evidence="2" id="KW-1185">Reference proteome</keyword>
<name>A0AAC9PSC9_9PSEU</name>
<evidence type="ECO:0000313" key="1">
    <source>
        <dbReference type="EMBL" id="APU15008.1"/>
    </source>
</evidence>
<accession>A0AAC9PSC9</accession>
<organism evidence="1 2">
    <name type="scientific">Actinoalloteichus fjordicus</name>
    <dbReference type="NCBI Taxonomy" id="1612552"/>
    <lineage>
        <taxon>Bacteria</taxon>
        <taxon>Bacillati</taxon>
        <taxon>Actinomycetota</taxon>
        <taxon>Actinomycetes</taxon>
        <taxon>Pseudonocardiales</taxon>
        <taxon>Pseudonocardiaceae</taxon>
        <taxon>Actinoalloteichus</taxon>
    </lineage>
</organism>
<protein>
    <submittedName>
        <fullName evidence="1">Uncharacterized protein</fullName>
    </submittedName>
</protein>
<evidence type="ECO:0000313" key="2">
    <source>
        <dbReference type="Proteomes" id="UP000185511"/>
    </source>
</evidence>
<proteinExistence type="predicted"/>
<dbReference type="AlphaFoldDB" id="A0AAC9PSC9"/>
<dbReference type="Proteomes" id="UP000185511">
    <property type="component" value="Chromosome"/>
</dbReference>